<name>A0A4Y2CYW4_ARAVE</name>
<keyword evidence="3" id="KW-1185">Reference proteome</keyword>
<dbReference type="Proteomes" id="UP000499080">
    <property type="component" value="Unassembled WGS sequence"/>
</dbReference>
<evidence type="ECO:0000313" key="3">
    <source>
        <dbReference type="Proteomes" id="UP000499080"/>
    </source>
</evidence>
<comment type="caution">
    <text evidence="2">The sequence shown here is derived from an EMBL/GenBank/DDBJ whole genome shotgun (WGS) entry which is preliminary data.</text>
</comment>
<accession>A0A4Y2CYW4</accession>
<evidence type="ECO:0000313" key="2">
    <source>
        <dbReference type="EMBL" id="GBM08475.1"/>
    </source>
</evidence>
<protein>
    <submittedName>
        <fullName evidence="2">Uncharacterized protein</fullName>
    </submittedName>
</protein>
<reference evidence="2 3" key="1">
    <citation type="journal article" date="2019" name="Sci. Rep.">
        <title>Orb-weaving spider Araneus ventricosus genome elucidates the spidroin gene catalogue.</title>
        <authorList>
            <person name="Kono N."/>
            <person name="Nakamura H."/>
            <person name="Ohtoshi R."/>
            <person name="Moran D.A.P."/>
            <person name="Shinohara A."/>
            <person name="Yoshida Y."/>
            <person name="Fujiwara M."/>
            <person name="Mori M."/>
            <person name="Tomita M."/>
            <person name="Arakawa K."/>
        </authorList>
    </citation>
    <scope>NUCLEOTIDE SEQUENCE [LARGE SCALE GENOMIC DNA]</scope>
</reference>
<gene>
    <name evidence="2" type="ORF">AVEN_267734_1</name>
</gene>
<feature type="compositionally biased region" description="Low complexity" evidence="1">
    <location>
        <begin position="86"/>
        <end position="104"/>
    </location>
</feature>
<dbReference type="AlphaFoldDB" id="A0A4Y2CYW4"/>
<evidence type="ECO:0000256" key="1">
    <source>
        <dbReference type="SAM" id="MobiDB-lite"/>
    </source>
</evidence>
<feature type="region of interest" description="Disordered" evidence="1">
    <location>
        <begin position="83"/>
        <end position="118"/>
    </location>
</feature>
<dbReference type="EMBL" id="BGPR01000257">
    <property type="protein sequence ID" value="GBM08475.1"/>
    <property type="molecule type" value="Genomic_DNA"/>
</dbReference>
<proteinExistence type="predicted"/>
<sequence length="169" mass="18499">MSNAGRWLCENLQAEEGRGVIAGLFCKWADDVNDSRASRPSKLSRNTSGATFRFDPQRIENAPGSYTQRSFHGIRSQVCDPAVTIPRSDTSPPLSRSPSLTISTGDIPSPEEKTGPPTSLLFMSEYGVVREDYFNSNGGKEKIPYITNAALVVERAALPPSHNSITRIR</sequence>
<organism evidence="2 3">
    <name type="scientific">Araneus ventricosus</name>
    <name type="common">Orbweaver spider</name>
    <name type="synonym">Epeira ventricosa</name>
    <dbReference type="NCBI Taxonomy" id="182803"/>
    <lineage>
        <taxon>Eukaryota</taxon>
        <taxon>Metazoa</taxon>
        <taxon>Ecdysozoa</taxon>
        <taxon>Arthropoda</taxon>
        <taxon>Chelicerata</taxon>
        <taxon>Arachnida</taxon>
        <taxon>Araneae</taxon>
        <taxon>Araneomorphae</taxon>
        <taxon>Entelegynae</taxon>
        <taxon>Araneoidea</taxon>
        <taxon>Araneidae</taxon>
        <taxon>Araneus</taxon>
    </lineage>
</organism>